<keyword evidence="2" id="KW-1185">Reference proteome</keyword>
<accession>M2AZR0</accession>
<gene>
    <name evidence="1" type="ORF">RE6C_01085</name>
</gene>
<reference evidence="1" key="2">
    <citation type="journal article" date="2013" name="Mar. Genomics">
        <title>Expression of sulfatases in Rhodopirellula baltica and the diversity of sulfatases in the genus Rhodopirellula.</title>
        <authorList>
            <person name="Wegner C.E."/>
            <person name="Richter-Heitmann T."/>
            <person name="Klindworth A."/>
            <person name="Klockow C."/>
            <person name="Richter M."/>
            <person name="Achstetter T."/>
            <person name="Glockner F.O."/>
            <person name="Harder J."/>
        </authorList>
    </citation>
    <scope>NUCLEOTIDE SEQUENCE [LARGE SCALE GENOMIC DNA]</scope>
    <source>
        <strain evidence="1">6C</strain>
    </source>
</reference>
<protein>
    <submittedName>
        <fullName evidence="1">Uncharacterized protein</fullName>
    </submittedName>
</protein>
<name>M2AZR0_9BACT</name>
<dbReference type="AlphaFoldDB" id="M2AZR0"/>
<evidence type="ECO:0000313" key="2">
    <source>
        <dbReference type="Proteomes" id="UP000011529"/>
    </source>
</evidence>
<dbReference type="EMBL" id="ANMO01000062">
    <property type="protein sequence ID" value="EMB18172.1"/>
    <property type="molecule type" value="Genomic_DNA"/>
</dbReference>
<sequence>MTQRNSRLRMSGTRRRSQWVAHRDHCVQSVWRRNRRKELAVGGERTPFQYGNLGLIATSIVFHAAESIKTAKPGKIQQLVTSTWTH</sequence>
<comment type="caution">
    <text evidence="1">The sequence shown here is derived from an EMBL/GenBank/DDBJ whole genome shotgun (WGS) entry which is preliminary data.</text>
</comment>
<dbReference type="Proteomes" id="UP000011529">
    <property type="component" value="Unassembled WGS sequence"/>
</dbReference>
<reference evidence="1" key="1">
    <citation type="submission" date="2012-11" db="EMBL/GenBank/DDBJ databases">
        <title>Permanent draft genomes of Rhodopirellula europaea strain SH398 and 6C.</title>
        <authorList>
            <person name="Richter M."/>
            <person name="Richter-Heitmann T."/>
            <person name="Frank C."/>
            <person name="Harder J."/>
            <person name="Glockner F.O."/>
        </authorList>
    </citation>
    <scope>NUCLEOTIDE SEQUENCE</scope>
    <source>
        <strain evidence="1">6C</strain>
    </source>
</reference>
<proteinExistence type="predicted"/>
<organism evidence="1 2">
    <name type="scientific">Rhodopirellula europaea 6C</name>
    <dbReference type="NCBI Taxonomy" id="1263867"/>
    <lineage>
        <taxon>Bacteria</taxon>
        <taxon>Pseudomonadati</taxon>
        <taxon>Planctomycetota</taxon>
        <taxon>Planctomycetia</taxon>
        <taxon>Pirellulales</taxon>
        <taxon>Pirellulaceae</taxon>
        <taxon>Rhodopirellula</taxon>
    </lineage>
</organism>
<evidence type="ECO:0000313" key="1">
    <source>
        <dbReference type="EMBL" id="EMB18172.1"/>
    </source>
</evidence>